<dbReference type="InParanoid" id="A0A0H2RVH0"/>
<dbReference type="EMBL" id="KQ085921">
    <property type="protein sequence ID" value="KLO16025.1"/>
    <property type="molecule type" value="Genomic_DNA"/>
</dbReference>
<sequence>MPLFGSKRQPTPPGRDDRYADQDIDNNSSKGGLFSRNRSDKRASLDETNGRRGRSRDDGFARNDQSNYNNNYNNNNGTSGGGFFSRARGRSSSDDDRLSHNSSGSIGNGRSGSRLTRSSGNGNASNDPAILSARQKVSDAEESERMADRALVESRQAVKEARQHVKDLEREVEMEARMAKLKQQEAKSVSKSAKGLGRHM</sequence>
<accession>A0A0H2RVH0</accession>
<keyword evidence="3" id="KW-1185">Reference proteome</keyword>
<dbReference type="AlphaFoldDB" id="A0A0H2RVH0"/>
<gene>
    <name evidence="2" type="ORF">SCHPADRAFT_232547</name>
</gene>
<dbReference type="Proteomes" id="UP000053477">
    <property type="component" value="Unassembled WGS sequence"/>
</dbReference>
<feature type="region of interest" description="Disordered" evidence="1">
    <location>
        <begin position="1"/>
        <end position="155"/>
    </location>
</feature>
<feature type="compositionally biased region" description="Basic and acidic residues" evidence="1">
    <location>
        <begin position="136"/>
        <end position="155"/>
    </location>
</feature>
<dbReference type="OrthoDB" id="3211582at2759"/>
<feature type="region of interest" description="Disordered" evidence="1">
    <location>
        <begin position="180"/>
        <end position="200"/>
    </location>
</feature>
<feature type="compositionally biased region" description="Basic and acidic residues" evidence="1">
    <location>
        <begin position="37"/>
        <end position="61"/>
    </location>
</feature>
<feature type="compositionally biased region" description="Low complexity" evidence="1">
    <location>
        <begin position="111"/>
        <end position="123"/>
    </location>
</feature>
<protein>
    <submittedName>
        <fullName evidence="2">Uncharacterized protein</fullName>
    </submittedName>
</protein>
<feature type="compositionally biased region" description="Low complexity" evidence="1">
    <location>
        <begin position="67"/>
        <end position="76"/>
    </location>
</feature>
<evidence type="ECO:0000256" key="1">
    <source>
        <dbReference type="SAM" id="MobiDB-lite"/>
    </source>
</evidence>
<evidence type="ECO:0000313" key="3">
    <source>
        <dbReference type="Proteomes" id="UP000053477"/>
    </source>
</evidence>
<proteinExistence type="predicted"/>
<evidence type="ECO:0000313" key="2">
    <source>
        <dbReference type="EMBL" id="KLO16025.1"/>
    </source>
</evidence>
<name>A0A0H2RVH0_9AGAM</name>
<reference evidence="2 3" key="1">
    <citation type="submission" date="2015-04" db="EMBL/GenBank/DDBJ databases">
        <title>Complete genome sequence of Schizopora paradoxa KUC8140, a cosmopolitan wood degrader in East Asia.</title>
        <authorList>
            <consortium name="DOE Joint Genome Institute"/>
            <person name="Min B."/>
            <person name="Park H."/>
            <person name="Jang Y."/>
            <person name="Kim J.-J."/>
            <person name="Kim K.H."/>
            <person name="Pangilinan J."/>
            <person name="Lipzen A."/>
            <person name="Riley R."/>
            <person name="Grigoriev I.V."/>
            <person name="Spatafora J.W."/>
            <person name="Choi I.-G."/>
        </authorList>
    </citation>
    <scope>NUCLEOTIDE SEQUENCE [LARGE SCALE GENOMIC DNA]</scope>
    <source>
        <strain evidence="2 3">KUC8140</strain>
    </source>
</reference>
<organism evidence="2 3">
    <name type="scientific">Schizopora paradoxa</name>
    <dbReference type="NCBI Taxonomy" id="27342"/>
    <lineage>
        <taxon>Eukaryota</taxon>
        <taxon>Fungi</taxon>
        <taxon>Dikarya</taxon>
        <taxon>Basidiomycota</taxon>
        <taxon>Agaricomycotina</taxon>
        <taxon>Agaricomycetes</taxon>
        <taxon>Hymenochaetales</taxon>
        <taxon>Schizoporaceae</taxon>
        <taxon>Schizopora</taxon>
    </lineage>
</organism>